<evidence type="ECO:0008006" key="4">
    <source>
        <dbReference type="Google" id="ProtNLM"/>
    </source>
</evidence>
<sequence>MAEPKSREERLRDFYASRTSALEAVSWDLAEEATRDAAPELRKKGNDLFEAEDYEGAVEQYSAALKKAPSSVLHANRAAAYMMLGWWQQALRDCKAALRKDPDNLKALQRQGRVLLAMDDLEAAKAVVEDLELRGPKEVFQGVERPAPVVRRLRWLTEAARELSSLEQCQAFREAFGSKAELVSPLGLRLRKALVKALVERSDAVEHQRRIRPALAYNQRQVEHAGGISGADEIEELTPYAEEAVRLAGELLEDFPEDPDARYWRGKALLRLGRHCDAEKQFDEGP</sequence>
<name>A0ABP0QWX9_9DINO</name>
<dbReference type="Gene3D" id="1.25.40.10">
    <property type="entry name" value="Tetratricopeptide repeat domain"/>
    <property type="match status" value="1"/>
</dbReference>
<accession>A0ABP0QWX9</accession>
<dbReference type="Proteomes" id="UP001642484">
    <property type="component" value="Unassembled WGS sequence"/>
</dbReference>
<dbReference type="PROSITE" id="PS50005">
    <property type="entry name" value="TPR"/>
    <property type="match status" value="1"/>
</dbReference>
<protein>
    <recommendedName>
        <fullName evidence="4">Tetratricopeptide repeat protein</fullName>
    </recommendedName>
</protein>
<dbReference type="Pfam" id="PF13432">
    <property type="entry name" value="TPR_16"/>
    <property type="match status" value="1"/>
</dbReference>
<keyword evidence="3" id="KW-1185">Reference proteome</keyword>
<dbReference type="PANTHER" id="PTHR44200">
    <property type="entry name" value="DNAJ HOMOLOG SUBFAMILY C MEMBER 7"/>
    <property type="match status" value="1"/>
</dbReference>
<proteinExistence type="predicted"/>
<dbReference type="Pfam" id="PF14559">
    <property type="entry name" value="TPR_19"/>
    <property type="match status" value="1"/>
</dbReference>
<dbReference type="InterPro" id="IPR011990">
    <property type="entry name" value="TPR-like_helical_dom_sf"/>
</dbReference>
<dbReference type="EMBL" id="CAXAMN010025092">
    <property type="protein sequence ID" value="CAK9092563.1"/>
    <property type="molecule type" value="Genomic_DNA"/>
</dbReference>
<feature type="non-terminal residue" evidence="2">
    <location>
        <position position="286"/>
    </location>
</feature>
<dbReference type="PANTHER" id="PTHR44200:SF1">
    <property type="entry name" value="DNAJ HOMOLOG SUBFAMILY C MEMBER 7"/>
    <property type="match status" value="1"/>
</dbReference>
<feature type="repeat" description="TPR" evidence="1">
    <location>
        <begin position="38"/>
        <end position="71"/>
    </location>
</feature>
<dbReference type="InterPro" id="IPR052758">
    <property type="entry name" value="SRC_co-chaperone"/>
</dbReference>
<organism evidence="2 3">
    <name type="scientific">Durusdinium trenchii</name>
    <dbReference type="NCBI Taxonomy" id="1381693"/>
    <lineage>
        <taxon>Eukaryota</taxon>
        <taxon>Sar</taxon>
        <taxon>Alveolata</taxon>
        <taxon>Dinophyceae</taxon>
        <taxon>Suessiales</taxon>
        <taxon>Symbiodiniaceae</taxon>
        <taxon>Durusdinium</taxon>
    </lineage>
</organism>
<reference evidence="2 3" key="1">
    <citation type="submission" date="2024-02" db="EMBL/GenBank/DDBJ databases">
        <authorList>
            <person name="Chen Y."/>
            <person name="Shah S."/>
            <person name="Dougan E. K."/>
            <person name="Thang M."/>
            <person name="Chan C."/>
        </authorList>
    </citation>
    <scope>NUCLEOTIDE SEQUENCE [LARGE SCALE GENOMIC DNA]</scope>
</reference>
<dbReference type="InterPro" id="IPR019734">
    <property type="entry name" value="TPR_rpt"/>
</dbReference>
<gene>
    <name evidence="2" type="ORF">CCMP2556_LOCUS44313</name>
</gene>
<keyword evidence="1" id="KW-0802">TPR repeat</keyword>
<evidence type="ECO:0000256" key="1">
    <source>
        <dbReference type="PROSITE-ProRule" id="PRU00339"/>
    </source>
</evidence>
<evidence type="ECO:0000313" key="2">
    <source>
        <dbReference type="EMBL" id="CAK9092563.1"/>
    </source>
</evidence>
<evidence type="ECO:0000313" key="3">
    <source>
        <dbReference type="Proteomes" id="UP001642484"/>
    </source>
</evidence>
<dbReference type="SMART" id="SM00028">
    <property type="entry name" value="TPR"/>
    <property type="match status" value="2"/>
</dbReference>
<comment type="caution">
    <text evidence="2">The sequence shown here is derived from an EMBL/GenBank/DDBJ whole genome shotgun (WGS) entry which is preliminary data.</text>
</comment>
<dbReference type="SUPFAM" id="SSF48452">
    <property type="entry name" value="TPR-like"/>
    <property type="match status" value="1"/>
</dbReference>